<dbReference type="Pfam" id="PF01297">
    <property type="entry name" value="ZnuA"/>
    <property type="match status" value="1"/>
</dbReference>
<feature type="compositionally biased region" description="Acidic residues" evidence="6">
    <location>
        <begin position="133"/>
        <end position="158"/>
    </location>
</feature>
<comment type="subcellular location">
    <subcellularLocation>
        <location evidence="1">Cell envelope</location>
    </subcellularLocation>
</comment>
<dbReference type="EMBL" id="JBHUNE010000003">
    <property type="protein sequence ID" value="MFD2757588.1"/>
    <property type="molecule type" value="Genomic_DNA"/>
</dbReference>
<dbReference type="PRINTS" id="PR00690">
    <property type="entry name" value="ADHESNFAMILY"/>
</dbReference>
<dbReference type="PANTHER" id="PTHR42953">
    <property type="entry name" value="HIGH-AFFINITY ZINC UPTAKE SYSTEM PROTEIN ZNUA-RELATED"/>
    <property type="match status" value="1"/>
</dbReference>
<keyword evidence="2 5" id="KW-0813">Transport</keyword>
<dbReference type="InterPro" id="IPR006127">
    <property type="entry name" value="ZnuA-like"/>
</dbReference>
<name>A0ABW5UXA2_9MICO</name>
<comment type="caution">
    <text evidence="8">The sequence shown here is derived from an EMBL/GenBank/DDBJ whole genome shotgun (WGS) entry which is preliminary data.</text>
</comment>
<evidence type="ECO:0000313" key="8">
    <source>
        <dbReference type="EMBL" id="MFD2757588.1"/>
    </source>
</evidence>
<protein>
    <submittedName>
        <fullName evidence="8">Metal ABC transporter substrate-binding protein</fullName>
    </submittedName>
</protein>
<evidence type="ECO:0000256" key="6">
    <source>
        <dbReference type="SAM" id="MobiDB-lite"/>
    </source>
</evidence>
<dbReference type="SUPFAM" id="SSF53807">
    <property type="entry name" value="Helical backbone' metal receptor"/>
    <property type="match status" value="1"/>
</dbReference>
<dbReference type="InterPro" id="IPR050492">
    <property type="entry name" value="Bact_metal-bind_prot9"/>
</dbReference>
<dbReference type="RefSeq" id="WP_019619839.1">
    <property type="nucleotide sequence ID" value="NZ_JBHUNE010000003.1"/>
</dbReference>
<proteinExistence type="inferred from homology"/>
<feature type="signal peptide" evidence="7">
    <location>
        <begin position="1"/>
        <end position="18"/>
    </location>
</feature>
<dbReference type="PROSITE" id="PS51257">
    <property type="entry name" value="PROKAR_LIPOPROTEIN"/>
    <property type="match status" value="1"/>
</dbReference>
<dbReference type="Gene3D" id="3.40.50.1980">
    <property type="entry name" value="Nitrogenase molybdenum iron protein domain"/>
    <property type="match status" value="2"/>
</dbReference>
<organism evidence="8 9">
    <name type="scientific">Gulosibacter faecalis</name>
    <dbReference type="NCBI Taxonomy" id="272240"/>
    <lineage>
        <taxon>Bacteria</taxon>
        <taxon>Bacillati</taxon>
        <taxon>Actinomycetota</taxon>
        <taxon>Actinomycetes</taxon>
        <taxon>Micrococcales</taxon>
        <taxon>Microbacteriaceae</taxon>
        <taxon>Gulosibacter</taxon>
    </lineage>
</organism>
<keyword evidence="4 7" id="KW-0732">Signal</keyword>
<comment type="similarity">
    <text evidence="5">Belongs to the bacterial solute-binding protein 9 family.</text>
</comment>
<feature type="chain" id="PRO_5046244398" evidence="7">
    <location>
        <begin position="19"/>
        <end position="350"/>
    </location>
</feature>
<dbReference type="InterPro" id="IPR006128">
    <property type="entry name" value="Lipoprotein_PsaA-like"/>
</dbReference>
<evidence type="ECO:0000256" key="7">
    <source>
        <dbReference type="SAM" id="SignalP"/>
    </source>
</evidence>
<evidence type="ECO:0000256" key="1">
    <source>
        <dbReference type="ARBA" id="ARBA00004196"/>
    </source>
</evidence>
<dbReference type="PANTHER" id="PTHR42953:SF1">
    <property type="entry name" value="METAL-BINDING PROTEIN HI_0362-RELATED"/>
    <property type="match status" value="1"/>
</dbReference>
<dbReference type="Proteomes" id="UP001597492">
    <property type="component" value="Unassembled WGS sequence"/>
</dbReference>
<keyword evidence="3" id="KW-0479">Metal-binding</keyword>
<reference evidence="9" key="1">
    <citation type="journal article" date="2019" name="Int. J. Syst. Evol. Microbiol.">
        <title>The Global Catalogue of Microorganisms (GCM) 10K type strain sequencing project: providing services to taxonomists for standard genome sequencing and annotation.</title>
        <authorList>
            <consortium name="The Broad Institute Genomics Platform"/>
            <consortium name="The Broad Institute Genome Sequencing Center for Infectious Disease"/>
            <person name="Wu L."/>
            <person name="Ma J."/>
        </authorList>
    </citation>
    <scope>NUCLEOTIDE SEQUENCE [LARGE SCALE GENOMIC DNA]</scope>
    <source>
        <strain evidence="9">TISTR 1514</strain>
    </source>
</reference>
<gene>
    <name evidence="8" type="ORF">ACFSW7_04240</name>
</gene>
<accession>A0ABW5UXA2</accession>
<sequence length="350" mass="36653">MRTSLRAALGAVSALALAASLAGCSSGASGTAADGLQIVTTTTQLDDFAKNLTEGTDAEVTSLFKPGASVHSFEPTAADLETIRTADVVVMNGMGLEPWLSDTLESAGFTGTLIDASEGITPLGSDDDHDHEAEDAEEEGDHAEEEEADHDHADEDTEGNPHIWTSPENAQQMVDNLAAGLEQVEGVDTAAISANQEAYTAELTALDAWITESIDQVPADERLLATNHDALTYYNAAYDITFIGSVMPSWEDNAEPSLAEVNSLVEKIKESGVPAVFTESQLNPATAEAIAEQAGVKVYSGEDALYTDSLGDADSDGATYLTSTIHNTEQIVDSWGATPADLPAELGSTE</sequence>
<evidence type="ECO:0000256" key="5">
    <source>
        <dbReference type="RuleBase" id="RU003512"/>
    </source>
</evidence>
<evidence type="ECO:0000256" key="3">
    <source>
        <dbReference type="ARBA" id="ARBA00022723"/>
    </source>
</evidence>
<keyword evidence="9" id="KW-1185">Reference proteome</keyword>
<feature type="region of interest" description="Disordered" evidence="6">
    <location>
        <begin position="116"/>
        <end position="166"/>
    </location>
</feature>
<evidence type="ECO:0000256" key="4">
    <source>
        <dbReference type="ARBA" id="ARBA00022729"/>
    </source>
</evidence>
<evidence type="ECO:0000313" key="9">
    <source>
        <dbReference type="Proteomes" id="UP001597492"/>
    </source>
</evidence>
<evidence type="ECO:0000256" key="2">
    <source>
        <dbReference type="ARBA" id="ARBA00022448"/>
    </source>
</evidence>